<evidence type="ECO:0000256" key="6">
    <source>
        <dbReference type="ARBA" id="ARBA00023002"/>
    </source>
</evidence>
<organism evidence="10 11">
    <name type="scientific">Agaricus bisporus var. burnettii</name>
    <dbReference type="NCBI Taxonomy" id="192524"/>
    <lineage>
        <taxon>Eukaryota</taxon>
        <taxon>Fungi</taxon>
        <taxon>Dikarya</taxon>
        <taxon>Basidiomycota</taxon>
        <taxon>Agaricomycotina</taxon>
        <taxon>Agaricomycetes</taxon>
        <taxon>Agaricomycetidae</taxon>
        <taxon>Agaricales</taxon>
        <taxon>Agaricineae</taxon>
        <taxon>Agaricaceae</taxon>
        <taxon>Agaricus</taxon>
    </lineage>
</organism>
<comment type="similarity">
    <text evidence="3">Belongs to the cytochrome P450 family.</text>
</comment>
<dbReference type="Proteomes" id="UP000629468">
    <property type="component" value="Unassembled WGS sequence"/>
</dbReference>
<evidence type="ECO:0000313" key="10">
    <source>
        <dbReference type="EMBL" id="KAF7784896.1"/>
    </source>
</evidence>
<accession>A0A8H7FBY5</accession>
<evidence type="ECO:0000256" key="3">
    <source>
        <dbReference type="ARBA" id="ARBA00010617"/>
    </source>
</evidence>
<dbReference type="InterPro" id="IPR017972">
    <property type="entry name" value="Cyt_P450_CS"/>
</dbReference>
<sequence length="930" mass="104515">MDIQRRIFEEAYEDSERRATQIALVSRQVQSWIEPLMYQCISLNHHTYVTTVGRQLRQFFTTFRHGTKPKEFYTKFVTRVFVDDLQSGNFADDFLPLCLNLSSLACWVDCSPLDLPVLESILSPHARPSSTLRRFSFYWESLPSKYQSFHHLLYQNLTHIDIDFGPKVPWEGLASLENLSHFHLDCIVSCSKQKTLQATAIHLDSIVHTVLPHLPPCLRCFILLAPSMVITQFVIHNAEKSGITPQIFSKLISGDYDDRIVLGSSGGLHLVSRTSPPDSLVEESPFRHIVYVPYDLYNGPLIPSFLFRCPQSRNLSNHADPRALPLAFSSRPYAAHRHGLSHLKLTEWSVADPAFAGLIYLLSDGVDIPIRRTISTQATIRNAVLSVTNYYILIPLNLPSAVQKKNELRAISGAYLLVDNQNMSCIRFDLCQVVVAAGCILSGLFVFDWIFSIPSRSLPLPPGPKGHWFFGVKKQLPRKEPWKVYASWAKLYAEPVISFRVFNRPVIVVNDLQSITDLLQQRVGNTSDRPEQYMSHHVCGRSKTVFNISSSDPRHKIYRRLLQQGLGLKSTKTYWPTLQEELETLLKGLSESPQNYVQHIRRNFVGVIMRVTYGYSIDSLGDTFVRVAEETAAITEKTMAAGSWLVDYYPIVRHLPSFFPGGDFKRKGRVWRDRLGYLSDVPHQWVKNQMASGNYSDSFTSSLLAKDGVPVSSEEEDIIRWCAGGLYVGASDTTVSAITSFILLMASHPEAQSRAQAEIDEICGRVQTPQPAQLGSLTYLHAVLKEVLRYAPIGNLALPHSVVEDDEYRGYRIPKGATIMGNVWAIMHDPSMFPNPDVFSPERFLEVSPHGQQSSPSQPDPRQWAFGFGRRACPGVYFAETSLLLVMAGILSKFSIGLPPKAAAPNISFTTGLVSHVEPFDICITPRAAA</sequence>
<dbReference type="GO" id="GO:0005506">
    <property type="term" value="F:iron ion binding"/>
    <property type="evidence" value="ECO:0007669"/>
    <property type="project" value="InterPro"/>
</dbReference>
<dbReference type="Pfam" id="PF00067">
    <property type="entry name" value="p450"/>
    <property type="match status" value="1"/>
</dbReference>
<keyword evidence="6" id="KW-0560">Oxidoreductase</keyword>
<keyword evidence="4 9" id="KW-0349">Heme</keyword>
<protein>
    <recommendedName>
        <fullName evidence="12">Cytochrome P450</fullName>
    </recommendedName>
</protein>
<evidence type="ECO:0000256" key="5">
    <source>
        <dbReference type="ARBA" id="ARBA00022723"/>
    </source>
</evidence>
<dbReference type="InterPro" id="IPR036396">
    <property type="entry name" value="Cyt_P450_sf"/>
</dbReference>
<dbReference type="Gene3D" id="1.10.630.10">
    <property type="entry name" value="Cytochrome P450"/>
    <property type="match status" value="1"/>
</dbReference>
<feature type="binding site" description="axial binding residue" evidence="9">
    <location>
        <position position="873"/>
    </location>
    <ligand>
        <name>heme</name>
        <dbReference type="ChEBI" id="CHEBI:30413"/>
    </ligand>
    <ligandPart>
        <name>Fe</name>
        <dbReference type="ChEBI" id="CHEBI:18248"/>
    </ligandPart>
</feature>
<evidence type="ECO:0000256" key="2">
    <source>
        <dbReference type="ARBA" id="ARBA00005179"/>
    </source>
</evidence>
<dbReference type="CDD" id="cd11065">
    <property type="entry name" value="CYP64-like"/>
    <property type="match status" value="1"/>
</dbReference>
<evidence type="ECO:0000256" key="7">
    <source>
        <dbReference type="ARBA" id="ARBA00023004"/>
    </source>
</evidence>
<dbReference type="InterPro" id="IPR002401">
    <property type="entry name" value="Cyt_P450_E_grp-I"/>
</dbReference>
<keyword evidence="8" id="KW-0503">Monooxygenase</keyword>
<proteinExistence type="inferred from homology"/>
<gene>
    <name evidence="10" type="ORF">Agabi119p4_1061</name>
</gene>
<dbReference type="PRINTS" id="PR00385">
    <property type="entry name" value="P450"/>
</dbReference>
<dbReference type="GO" id="GO:0004497">
    <property type="term" value="F:monooxygenase activity"/>
    <property type="evidence" value="ECO:0007669"/>
    <property type="project" value="UniProtKB-KW"/>
</dbReference>
<evidence type="ECO:0000256" key="9">
    <source>
        <dbReference type="PIRSR" id="PIRSR602401-1"/>
    </source>
</evidence>
<reference evidence="10 11" key="1">
    <citation type="journal article" name="Sci. Rep.">
        <title>Telomere-to-telomere assembled and centromere annotated genomes of the two main subspecies of the button mushroom Agaricus bisporus reveal especially polymorphic chromosome ends.</title>
        <authorList>
            <person name="Sonnenberg A.S.M."/>
            <person name="Sedaghat-Telgerd N."/>
            <person name="Lavrijssen B."/>
            <person name="Ohm R.A."/>
            <person name="Hendrickx P.M."/>
            <person name="Scholtmeijer K."/>
            <person name="Baars J.J.P."/>
            <person name="van Peer A."/>
        </authorList>
    </citation>
    <scope>NUCLEOTIDE SEQUENCE [LARGE SCALE GENOMIC DNA]</scope>
    <source>
        <strain evidence="10 11">H119_p4</strain>
    </source>
</reference>
<evidence type="ECO:0000256" key="8">
    <source>
        <dbReference type="ARBA" id="ARBA00023033"/>
    </source>
</evidence>
<dbReference type="PRINTS" id="PR00463">
    <property type="entry name" value="EP450I"/>
</dbReference>
<evidence type="ECO:0008006" key="12">
    <source>
        <dbReference type="Google" id="ProtNLM"/>
    </source>
</evidence>
<keyword evidence="7 9" id="KW-0408">Iron</keyword>
<dbReference type="EMBL" id="JABXXO010000001">
    <property type="protein sequence ID" value="KAF7784896.1"/>
    <property type="molecule type" value="Genomic_DNA"/>
</dbReference>
<dbReference type="InterPro" id="IPR001128">
    <property type="entry name" value="Cyt_P450"/>
</dbReference>
<dbReference type="PANTHER" id="PTHR46300">
    <property type="entry name" value="P450, PUTATIVE (EUROFUNG)-RELATED-RELATED"/>
    <property type="match status" value="1"/>
</dbReference>
<dbReference type="SUPFAM" id="SSF48264">
    <property type="entry name" value="Cytochrome P450"/>
    <property type="match status" value="1"/>
</dbReference>
<dbReference type="GO" id="GO:0016705">
    <property type="term" value="F:oxidoreductase activity, acting on paired donors, with incorporation or reduction of molecular oxygen"/>
    <property type="evidence" value="ECO:0007669"/>
    <property type="project" value="InterPro"/>
</dbReference>
<dbReference type="AlphaFoldDB" id="A0A8H7FBY5"/>
<comment type="pathway">
    <text evidence="2">Secondary metabolite biosynthesis.</text>
</comment>
<evidence type="ECO:0000313" key="11">
    <source>
        <dbReference type="Proteomes" id="UP000629468"/>
    </source>
</evidence>
<dbReference type="PANTHER" id="PTHR46300:SF7">
    <property type="entry name" value="P450, PUTATIVE (EUROFUNG)-RELATED"/>
    <property type="match status" value="1"/>
</dbReference>
<comment type="caution">
    <text evidence="10">The sequence shown here is derived from an EMBL/GenBank/DDBJ whole genome shotgun (WGS) entry which is preliminary data.</text>
</comment>
<dbReference type="PROSITE" id="PS00086">
    <property type="entry name" value="CYTOCHROME_P450"/>
    <property type="match status" value="1"/>
</dbReference>
<evidence type="ECO:0000256" key="1">
    <source>
        <dbReference type="ARBA" id="ARBA00001971"/>
    </source>
</evidence>
<keyword evidence="5 9" id="KW-0479">Metal-binding</keyword>
<dbReference type="InterPro" id="IPR050364">
    <property type="entry name" value="Cytochrome_P450_fung"/>
</dbReference>
<comment type="cofactor">
    <cofactor evidence="1 9">
        <name>heme</name>
        <dbReference type="ChEBI" id="CHEBI:30413"/>
    </cofactor>
</comment>
<name>A0A8H7FBY5_AGABI</name>
<dbReference type="GO" id="GO:0020037">
    <property type="term" value="F:heme binding"/>
    <property type="evidence" value="ECO:0007669"/>
    <property type="project" value="InterPro"/>
</dbReference>
<evidence type="ECO:0000256" key="4">
    <source>
        <dbReference type="ARBA" id="ARBA00022617"/>
    </source>
</evidence>